<organism evidence="1 2">
    <name type="scientific">Jeotgalicoccus aerolatus</name>
    <dbReference type="NCBI Taxonomy" id="709510"/>
    <lineage>
        <taxon>Bacteria</taxon>
        <taxon>Bacillati</taxon>
        <taxon>Bacillota</taxon>
        <taxon>Bacilli</taxon>
        <taxon>Bacillales</taxon>
        <taxon>Staphylococcaceae</taxon>
        <taxon>Jeotgalicoccus</taxon>
    </lineage>
</organism>
<proteinExistence type="predicted"/>
<dbReference type="AlphaFoldDB" id="A0A1G8YTR1"/>
<sequence length="186" mass="20955">MNTIVHTTQQVYRQLVNATSRPGHVEMITEEVKNYTDFSNASLLAAMTLLDNEVSFYTADQTMKKELKVLTGGIADEDCSTSDFIVLKEENLKKEYFTDVLKGVLISPEKSATLMIDIESIGKGQTYRLSGPGIKETTDIQLSLAEEWFNHRNEVCKEFPLGIDLMMTDKNNNLIVIPRTTKVEVL</sequence>
<dbReference type="InterPro" id="IPR008772">
    <property type="entry name" value="Phosphonate_metab_PhnH"/>
</dbReference>
<dbReference type="STRING" id="586411.SAMN05216187_104205"/>
<reference evidence="2" key="1">
    <citation type="submission" date="2016-10" db="EMBL/GenBank/DDBJ databases">
        <authorList>
            <person name="Varghese N."/>
            <person name="Submissions S."/>
        </authorList>
    </citation>
    <scope>NUCLEOTIDE SEQUENCE [LARGE SCALE GENOMIC DNA]</scope>
    <source>
        <strain evidence="2">CGMCC 1.8911</strain>
    </source>
</reference>
<protein>
    <submittedName>
        <fullName evidence="1">Alpha-D-ribose 1-methylphosphonate 5-triphosphate synthase subunit PhnH</fullName>
    </submittedName>
</protein>
<dbReference type="RefSeq" id="WP_176760593.1">
    <property type="nucleotide sequence ID" value="NZ_FNFI01000004.1"/>
</dbReference>
<dbReference type="EMBL" id="FNFI01000004">
    <property type="protein sequence ID" value="SDK06163.1"/>
    <property type="molecule type" value="Genomic_DNA"/>
</dbReference>
<name>A0A1G8YTR1_9STAP</name>
<gene>
    <name evidence="1" type="ORF">SAMN05216187_104205</name>
</gene>
<dbReference type="SUPFAM" id="SSF159709">
    <property type="entry name" value="PhnH-like"/>
    <property type="match status" value="1"/>
</dbReference>
<dbReference type="NCBIfam" id="TIGR03292">
    <property type="entry name" value="PhnH_redo"/>
    <property type="match status" value="1"/>
</dbReference>
<accession>A0A1G8YTR1</accession>
<dbReference type="Proteomes" id="UP000242700">
    <property type="component" value="Unassembled WGS sequence"/>
</dbReference>
<dbReference type="Pfam" id="PF05845">
    <property type="entry name" value="PhnH"/>
    <property type="match status" value="1"/>
</dbReference>
<dbReference type="InterPro" id="IPR038058">
    <property type="entry name" value="PhnH-like_sp"/>
</dbReference>
<evidence type="ECO:0000313" key="1">
    <source>
        <dbReference type="EMBL" id="SDK06163.1"/>
    </source>
</evidence>
<dbReference type="PIRSF" id="PIRSF020680">
    <property type="entry name" value="PhnH"/>
    <property type="match status" value="1"/>
</dbReference>
<dbReference type="Gene3D" id="3.40.50.11310">
    <property type="entry name" value="Bacterial phosphonate metabolism protein PhnH"/>
    <property type="match status" value="1"/>
</dbReference>
<evidence type="ECO:0000313" key="2">
    <source>
        <dbReference type="Proteomes" id="UP000242700"/>
    </source>
</evidence>
<dbReference type="GO" id="GO:0019634">
    <property type="term" value="P:organic phosphonate metabolic process"/>
    <property type="evidence" value="ECO:0007669"/>
    <property type="project" value="InterPro"/>
</dbReference>